<dbReference type="Proteomes" id="UP000254640">
    <property type="component" value="Unassembled WGS sequence"/>
</dbReference>
<dbReference type="Pfam" id="PF03865">
    <property type="entry name" value="ShlB"/>
    <property type="match status" value="1"/>
</dbReference>
<proteinExistence type="predicted"/>
<gene>
    <name evidence="2" type="ORF">NCTC9381_03264</name>
</gene>
<dbReference type="Gene3D" id="2.40.160.50">
    <property type="entry name" value="membrane protein fhac: a member of the omp85/tpsb transporter family"/>
    <property type="match status" value="1"/>
</dbReference>
<organism evidence="2 3">
    <name type="scientific">Enterobacter agglomerans</name>
    <name type="common">Erwinia herbicola</name>
    <name type="synonym">Pantoea agglomerans</name>
    <dbReference type="NCBI Taxonomy" id="549"/>
    <lineage>
        <taxon>Bacteria</taxon>
        <taxon>Pseudomonadati</taxon>
        <taxon>Pseudomonadota</taxon>
        <taxon>Gammaproteobacteria</taxon>
        <taxon>Enterobacterales</taxon>
        <taxon>Erwiniaceae</taxon>
        <taxon>Pantoea</taxon>
        <taxon>Pantoea agglomerans group</taxon>
    </lineage>
</organism>
<evidence type="ECO:0000259" key="1">
    <source>
        <dbReference type="Pfam" id="PF03865"/>
    </source>
</evidence>
<evidence type="ECO:0000313" key="3">
    <source>
        <dbReference type="Proteomes" id="UP000254640"/>
    </source>
</evidence>
<keyword evidence="3" id="KW-1185">Reference proteome</keyword>
<protein>
    <recommendedName>
        <fullName evidence="1">Haemolysin activator HlyB C-terminal domain-containing protein</fullName>
    </recommendedName>
</protein>
<name>A0A379AIH9_ENTAG</name>
<dbReference type="AlphaFoldDB" id="A0A379AIH9"/>
<sequence>MIERTQRRFWRLGAWLDDSGTESTGRYQSGMMLALDNPTSLSDLFYLTASRDLGICWQKKQQKPVGTLLGACGLLAVWTYRQRLRLPSDSRRLQP</sequence>
<evidence type="ECO:0000313" key="2">
    <source>
        <dbReference type="EMBL" id="SUB17342.1"/>
    </source>
</evidence>
<accession>A0A379AIH9</accession>
<feature type="domain" description="Haemolysin activator HlyB C-terminal" evidence="1">
    <location>
        <begin position="2"/>
        <end position="55"/>
    </location>
</feature>
<dbReference type="InterPro" id="IPR005565">
    <property type="entry name" value="Hemolysn_activator_HlyB_C"/>
</dbReference>
<reference evidence="2 3" key="1">
    <citation type="submission" date="2018-06" db="EMBL/GenBank/DDBJ databases">
        <authorList>
            <consortium name="Pathogen Informatics"/>
            <person name="Doyle S."/>
        </authorList>
    </citation>
    <scope>NUCLEOTIDE SEQUENCE [LARGE SCALE GENOMIC DNA]</scope>
    <source>
        <strain evidence="2 3">NCTC9381</strain>
    </source>
</reference>
<dbReference type="EMBL" id="UGSO01000001">
    <property type="protein sequence ID" value="SUB17342.1"/>
    <property type="molecule type" value="Genomic_DNA"/>
</dbReference>